<dbReference type="Gene3D" id="2.10.25.10">
    <property type="entry name" value="Laminin"/>
    <property type="match status" value="3"/>
</dbReference>
<keyword evidence="3 14" id="KW-0812">Transmembrane</keyword>
<dbReference type="Pfam" id="PF12947">
    <property type="entry name" value="EGF_3"/>
    <property type="match status" value="1"/>
</dbReference>
<feature type="disulfide bond" evidence="11">
    <location>
        <begin position="83"/>
        <end position="92"/>
    </location>
</feature>
<evidence type="ECO:0000256" key="8">
    <source>
        <dbReference type="ARBA" id="ARBA00023136"/>
    </source>
</evidence>
<dbReference type="InterPro" id="IPR000742">
    <property type="entry name" value="EGF"/>
</dbReference>
<keyword evidence="12" id="KW-0768">Sushi</keyword>
<dbReference type="Gene3D" id="2.10.50.10">
    <property type="entry name" value="Tumor Necrosis Factor Receptor, subunit A, domain 2"/>
    <property type="match status" value="4"/>
</dbReference>
<dbReference type="PROSITE" id="PS00010">
    <property type="entry name" value="ASX_HYDROXYL"/>
    <property type="match status" value="2"/>
</dbReference>
<evidence type="ECO:0000256" key="5">
    <source>
        <dbReference type="ARBA" id="ARBA00022737"/>
    </source>
</evidence>
<keyword evidence="5" id="KW-0677">Repeat</keyword>
<dbReference type="InterPro" id="IPR001881">
    <property type="entry name" value="EGF-like_Ca-bd_dom"/>
</dbReference>
<dbReference type="GO" id="GO:0071944">
    <property type="term" value="C:cell periphery"/>
    <property type="evidence" value="ECO:0007669"/>
    <property type="project" value="UniProtKB-ARBA"/>
</dbReference>
<feature type="domain" description="EGF-like" evidence="15">
    <location>
        <begin position="823"/>
        <end position="863"/>
    </location>
</feature>
<feature type="compositionally biased region" description="Low complexity" evidence="13">
    <location>
        <begin position="999"/>
        <end position="1008"/>
    </location>
</feature>
<dbReference type="SMART" id="SM00179">
    <property type="entry name" value="EGF_CA"/>
    <property type="match status" value="3"/>
</dbReference>
<evidence type="ECO:0000256" key="13">
    <source>
        <dbReference type="SAM" id="MobiDB-lite"/>
    </source>
</evidence>
<keyword evidence="7 14" id="KW-1133">Transmembrane helix</keyword>
<evidence type="ECO:0000259" key="18">
    <source>
        <dbReference type="PROSITE" id="PS51828"/>
    </source>
</evidence>
<dbReference type="PROSITE" id="PS01187">
    <property type="entry name" value="EGF_CA"/>
    <property type="match status" value="2"/>
</dbReference>
<keyword evidence="20" id="KW-1185">Reference proteome</keyword>
<dbReference type="PROSITE" id="PS00022">
    <property type="entry name" value="EGF_1"/>
    <property type="match status" value="3"/>
</dbReference>
<feature type="domain" description="Sushi" evidence="17">
    <location>
        <begin position="397"/>
        <end position="464"/>
    </location>
</feature>
<dbReference type="Pfam" id="PF02494">
    <property type="entry name" value="HYR"/>
    <property type="match status" value="1"/>
</dbReference>
<dbReference type="GO" id="GO:0016020">
    <property type="term" value="C:membrane"/>
    <property type="evidence" value="ECO:0007669"/>
    <property type="project" value="UniProtKB-SubCell"/>
</dbReference>
<feature type="domain" description="EGF-like" evidence="15">
    <location>
        <begin position="18"/>
        <end position="54"/>
    </location>
</feature>
<evidence type="ECO:0000256" key="12">
    <source>
        <dbReference type="PROSITE-ProRule" id="PRU00302"/>
    </source>
</evidence>
<feature type="domain" description="HYR" evidence="16">
    <location>
        <begin position="315"/>
        <end position="396"/>
    </location>
</feature>
<evidence type="ECO:0000256" key="6">
    <source>
        <dbReference type="ARBA" id="ARBA00022837"/>
    </source>
</evidence>
<dbReference type="SMART" id="SM00181">
    <property type="entry name" value="EGF"/>
    <property type="match status" value="5"/>
</dbReference>
<dbReference type="SMART" id="SM00159">
    <property type="entry name" value="PTX"/>
    <property type="match status" value="1"/>
</dbReference>
<dbReference type="SUPFAM" id="SSF57196">
    <property type="entry name" value="EGF/Laminin"/>
    <property type="match status" value="3"/>
</dbReference>
<dbReference type="SMART" id="SM01411">
    <property type="entry name" value="Ephrin_rec_like"/>
    <property type="match status" value="4"/>
</dbReference>
<evidence type="ECO:0000256" key="7">
    <source>
        <dbReference type="ARBA" id="ARBA00022989"/>
    </source>
</evidence>
<accession>A0A8S4PP28</accession>
<organism evidence="19 20">
    <name type="scientific">Owenia fusiformis</name>
    <name type="common">Polychaete worm</name>
    <dbReference type="NCBI Taxonomy" id="6347"/>
    <lineage>
        <taxon>Eukaryota</taxon>
        <taxon>Metazoa</taxon>
        <taxon>Spiralia</taxon>
        <taxon>Lophotrochozoa</taxon>
        <taxon>Annelida</taxon>
        <taxon>Polychaeta</taxon>
        <taxon>Sedentaria</taxon>
        <taxon>Canalipalpata</taxon>
        <taxon>Sabellida</taxon>
        <taxon>Oweniida</taxon>
        <taxon>Oweniidae</taxon>
        <taxon>Owenia</taxon>
    </lineage>
</organism>
<proteinExistence type="predicted"/>
<feature type="domain" description="EGF-like" evidence="15">
    <location>
        <begin position="56"/>
        <end position="93"/>
    </location>
</feature>
<evidence type="ECO:0000256" key="14">
    <source>
        <dbReference type="SAM" id="Phobius"/>
    </source>
</evidence>
<keyword evidence="4" id="KW-0732">Signal</keyword>
<dbReference type="InterPro" id="IPR009030">
    <property type="entry name" value="Growth_fac_rcpt_cys_sf"/>
</dbReference>
<feature type="disulfide bond" evidence="11">
    <location>
        <begin position="44"/>
        <end position="53"/>
    </location>
</feature>
<keyword evidence="2 11" id="KW-0245">EGF-like domain</keyword>
<feature type="domain" description="EGF-like" evidence="15">
    <location>
        <begin position="1"/>
        <end position="16"/>
    </location>
</feature>
<sequence length="1048" mass="112957">MYTCTCLAGYTGVHCQTEINECESDPCQHGGDCTDLVNAYNCTCHPQYEGVNCEIKIDNCLTNNTCQNGATCIDGFETITCKCPTMYTGTNCEKEKSDNFDLFFHGKNGSRSEPPSVTLTGVTSLTVCMWVRYAGVDATGTYLTMYSESSMYENLVMNEAGVTLGLFEDIPTVSVDGKVNDGAWHHECFGWDNNGGIYALYIDGVSVFEGEGFGNGRTISDSVIVMLGQSLQTIGGINQFHGELSRVNVYETFLTPDVISNMATNCSQSRPMGDIRMWVDFDEYLFNDVEKIEPALCGKSNCPPGFTGSLCNIVIDKEAPTVVYCPNNTKVVNPENRLSVVNWTEPVFTDNVGVVNITQNFRPGQVLAYGEYYVEYVAVDAEGNSATCSFTLYVMPFDCAIPPEPINAIAACGAWTFGQYCRVQCTDPINYDFEVFPPPFYKCDQTGSWDPAQFTPFRFPSCTRLFPPLPGMGGSVQTSSAGPCDAARAEQVKQEFITVMRQLDQRFGLCSLECDYSNVKVKCGGSRKKRQADGGEFSTYDLEFDIPLDLLQNGTGTVVDPEIGTILPSEALTNSLKEGNTFENAAVADTLTCAEGQVLNQEKKCVPCAPGSFFNNATSACESCGMGTYNTEIGQYSCTPCPAGTTTQGTGSTNRTECFGTCSPGNYYSYATEKCEQCATGYYQNEAGQLRCKPCGTGATTLSTGATAESQCTKNCGLGTELSVNGECSPCEVGSYKDQVELDSCVKCPYGTTTPGNGASAESDCSVIECPAGKFLNETGVCSNCPRGTYQPSIGQTTCIMCAEGFTTLNEGAVLESQCEPGDKDECELGTDNCDTNAVCENTPGSFVCVCNRGFTGTGVICTDLCTGFCEAGKSCIIDQDGNPLCSTVGSTKSSVDVVGITLGATGAVVAVIFIIAIIIFCMKKKNSKVERESLYNGHGQYNREMSNYNGGYIDDDLGKHPIPEQTPTPPNKRVWKEISHVYLSEQDKQDCKLEETSTRSTTTTSSSYRGLVPKTRVSPLTQKVTVEMANQKTANPGAETTTSHAQL</sequence>
<comment type="subcellular location">
    <subcellularLocation>
        <location evidence="1">Membrane</location>
        <topology evidence="1">Single-pass membrane protein</topology>
    </subcellularLocation>
</comment>
<dbReference type="InterPro" id="IPR024731">
    <property type="entry name" value="NELL2-like_EGF"/>
</dbReference>
<dbReference type="CDD" id="cd00054">
    <property type="entry name" value="EGF_CA"/>
    <property type="match status" value="3"/>
</dbReference>
<dbReference type="PROSITE" id="PS01186">
    <property type="entry name" value="EGF_2"/>
    <property type="match status" value="2"/>
</dbReference>
<dbReference type="InterPro" id="IPR003410">
    <property type="entry name" value="HYR_dom"/>
</dbReference>
<reference evidence="19" key="1">
    <citation type="submission" date="2022-03" db="EMBL/GenBank/DDBJ databases">
        <authorList>
            <person name="Martin C."/>
        </authorList>
    </citation>
    <scope>NUCLEOTIDE SEQUENCE</scope>
</reference>
<dbReference type="SUPFAM" id="SSF57184">
    <property type="entry name" value="Growth factor receptor domain"/>
    <property type="match status" value="1"/>
</dbReference>
<dbReference type="GO" id="GO:0005112">
    <property type="term" value="F:Notch binding"/>
    <property type="evidence" value="ECO:0007669"/>
    <property type="project" value="TreeGrafter"/>
</dbReference>
<keyword evidence="9 11" id="KW-1015">Disulfide bond</keyword>
<evidence type="ECO:0000256" key="9">
    <source>
        <dbReference type="ARBA" id="ARBA00023157"/>
    </source>
</evidence>
<dbReference type="InterPro" id="IPR001759">
    <property type="entry name" value="PTX_dom"/>
</dbReference>
<dbReference type="FunFam" id="2.10.25.10:FF:000038">
    <property type="entry name" value="Fibrillin 2"/>
    <property type="match status" value="1"/>
</dbReference>
<dbReference type="PANTHER" id="PTHR12916">
    <property type="entry name" value="CYTOCHROME C OXIDASE POLYPEPTIDE VIC-2"/>
    <property type="match status" value="1"/>
</dbReference>
<dbReference type="PROSITE" id="PS50026">
    <property type="entry name" value="EGF_3"/>
    <property type="match status" value="4"/>
</dbReference>
<dbReference type="SUPFAM" id="SSF49899">
    <property type="entry name" value="Concanavalin A-like lectins/glucanases"/>
    <property type="match status" value="1"/>
</dbReference>
<dbReference type="GO" id="GO:0120025">
    <property type="term" value="C:plasma membrane bounded cell projection"/>
    <property type="evidence" value="ECO:0007669"/>
    <property type="project" value="UniProtKB-ARBA"/>
</dbReference>
<protein>
    <recommendedName>
        <fullName evidence="21">Sushi, von Willebrand factor type A, EGF and pentraxin domain-containing protein 1-like</fullName>
    </recommendedName>
</protein>
<evidence type="ECO:0008006" key="21">
    <source>
        <dbReference type="Google" id="ProtNLM"/>
    </source>
</evidence>
<evidence type="ECO:0000259" key="16">
    <source>
        <dbReference type="PROSITE" id="PS50825"/>
    </source>
</evidence>
<dbReference type="Pfam" id="PF07699">
    <property type="entry name" value="Ephrin_rec_like"/>
    <property type="match status" value="4"/>
</dbReference>
<evidence type="ECO:0000259" key="17">
    <source>
        <dbReference type="PROSITE" id="PS50923"/>
    </source>
</evidence>
<comment type="caution">
    <text evidence="11">Lacks conserved residue(s) required for the propagation of feature annotation.</text>
</comment>
<evidence type="ECO:0000256" key="4">
    <source>
        <dbReference type="ARBA" id="ARBA00022729"/>
    </source>
</evidence>
<feature type="transmembrane region" description="Helical" evidence="14">
    <location>
        <begin position="898"/>
        <end position="922"/>
    </location>
</feature>
<evidence type="ECO:0000259" key="15">
    <source>
        <dbReference type="PROSITE" id="PS50026"/>
    </source>
</evidence>
<dbReference type="FunFam" id="2.10.25.10:FF:000247">
    <property type="entry name" value="Delta/notch like EGF repeat containing"/>
    <property type="match status" value="1"/>
</dbReference>
<dbReference type="InterPro" id="IPR000152">
    <property type="entry name" value="EGF-type_Asp/Asn_hydroxyl_site"/>
</dbReference>
<dbReference type="Proteomes" id="UP000749559">
    <property type="component" value="Unassembled WGS sequence"/>
</dbReference>
<dbReference type="EMBL" id="CAIIXF020000009">
    <property type="protein sequence ID" value="CAH1795056.1"/>
    <property type="molecule type" value="Genomic_DNA"/>
</dbReference>
<dbReference type="Pfam" id="PF13385">
    <property type="entry name" value="Laminin_G_3"/>
    <property type="match status" value="1"/>
</dbReference>
<evidence type="ECO:0000256" key="1">
    <source>
        <dbReference type="ARBA" id="ARBA00004167"/>
    </source>
</evidence>
<evidence type="ECO:0000256" key="11">
    <source>
        <dbReference type="PROSITE-ProRule" id="PRU00076"/>
    </source>
</evidence>
<dbReference type="OrthoDB" id="430340at2759"/>
<evidence type="ECO:0000256" key="2">
    <source>
        <dbReference type="ARBA" id="ARBA00022536"/>
    </source>
</evidence>
<dbReference type="InterPro" id="IPR018097">
    <property type="entry name" value="EGF_Ca-bd_CS"/>
</dbReference>
<dbReference type="GO" id="GO:0005509">
    <property type="term" value="F:calcium ion binding"/>
    <property type="evidence" value="ECO:0007669"/>
    <property type="project" value="InterPro"/>
</dbReference>
<dbReference type="PROSITE" id="PS50825">
    <property type="entry name" value="HYR"/>
    <property type="match status" value="1"/>
</dbReference>
<comment type="caution">
    <text evidence="19">The sequence shown here is derived from an EMBL/GenBank/DDBJ whole genome shotgun (WGS) entry which is preliminary data.</text>
</comment>
<dbReference type="Pfam" id="PF00008">
    <property type="entry name" value="EGF"/>
    <property type="match status" value="1"/>
</dbReference>
<dbReference type="Gene3D" id="2.60.120.200">
    <property type="match status" value="1"/>
</dbReference>
<dbReference type="AlphaFoldDB" id="A0A8S4PP28"/>
<gene>
    <name evidence="19" type="ORF">OFUS_LOCUS19648</name>
</gene>
<dbReference type="GO" id="GO:0007399">
    <property type="term" value="P:nervous system development"/>
    <property type="evidence" value="ECO:0007669"/>
    <property type="project" value="UniProtKB-ARBA"/>
</dbReference>
<evidence type="ECO:0000256" key="10">
    <source>
        <dbReference type="ARBA" id="ARBA00023180"/>
    </source>
</evidence>
<dbReference type="PANTHER" id="PTHR12916:SF4">
    <property type="entry name" value="UNINFLATABLE, ISOFORM C"/>
    <property type="match status" value="1"/>
</dbReference>
<dbReference type="GO" id="GO:0007219">
    <property type="term" value="P:Notch signaling pathway"/>
    <property type="evidence" value="ECO:0007669"/>
    <property type="project" value="TreeGrafter"/>
</dbReference>
<dbReference type="InterPro" id="IPR013320">
    <property type="entry name" value="ConA-like_dom_sf"/>
</dbReference>
<feature type="disulfide bond" evidence="11">
    <location>
        <begin position="6"/>
        <end position="15"/>
    </location>
</feature>
<keyword evidence="8 14" id="KW-0472">Membrane</keyword>
<keyword evidence="6" id="KW-0106">Calcium</keyword>
<evidence type="ECO:0000313" key="19">
    <source>
        <dbReference type="EMBL" id="CAH1795056.1"/>
    </source>
</evidence>
<feature type="domain" description="Pentraxin (PTX)" evidence="18">
    <location>
        <begin position="96"/>
        <end position="298"/>
    </location>
</feature>
<dbReference type="InterPro" id="IPR000436">
    <property type="entry name" value="Sushi_SCR_CCP_dom"/>
</dbReference>
<dbReference type="InterPro" id="IPR011641">
    <property type="entry name" value="Tyr-kin_ephrin_A/B_rcpt-like"/>
</dbReference>
<name>A0A8S4PP28_OWEFU</name>
<evidence type="ECO:0000256" key="3">
    <source>
        <dbReference type="ARBA" id="ARBA00022692"/>
    </source>
</evidence>
<dbReference type="PROSITE" id="PS51828">
    <property type="entry name" value="PTX_2"/>
    <property type="match status" value="1"/>
</dbReference>
<feature type="region of interest" description="Disordered" evidence="13">
    <location>
        <begin position="990"/>
        <end position="1011"/>
    </location>
</feature>
<keyword evidence="10" id="KW-0325">Glycoprotein</keyword>
<dbReference type="PROSITE" id="PS50923">
    <property type="entry name" value="SUSHI"/>
    <property type="match status" value="1"/>
</dbReference>
<evidence type="ECO:0000313" key="20">
    <source>
        <dbReference type="Proteomes" id="UP000749559"/>
    </source>
</evidence>